<evidence type="ECO:0000313" key="8">
    <source>
        <dbReference type="Proteomes" id="UP001524435"/>
    </source>
</evidence>
<name>A0ABT1SNH4_9FIRM</name>
<dbReference type="SUPFAM" id="SSF53756">
    <property type="entry name" value="UDP-Glycosyltransferase/glycogen phosphorylase"/>
    <property type="match status" value="1"/>
</dbReference>
<organism evidence="7 8">
    <name type="scientific">Massilicoli timonensis</name>
    <dbReference type="NCBI Taxonomy" id="2015901"/>
    <lineage>
        <taxon>Bacteria</taxon>
        <taxon>Bacillati</taxon>
        <taxon>Bacillota</taxon>
        <taxon>Erysipelotrichia</taxon>
        <taxon>Erysipelotrichales</taxon>
        <taxon>Erysipelotrichaceae</taxon>
        <taxon>Massilicoli</taxon>
    </lineage>
</organism>
<evidence type="ECO:0000256" key="2">
    <source>
        <dbReference type="ARBA" id="ARBA00010488"/>
    </source>
</evidence>
<dbReference type="InterPro" id="IPR051612">
    <property type="entry name" value="Teichoic_Acid_Biosynth"/>
</dbReference>
<keyword evidence="6" id="KW-0472">Membrane</keyword>
<comment type="subcellular location">
    <subcellularLocation>
        <location evidence="1">Cell membrane</location>
        <topology evidence="1">Peripheral membrane protein</topology>
    </subcellularLocation>
</comment>
<dbReference type="InterPro" id="IPR043149">
    <property type="entry name" value="TagF_N"/>
</dbReference>
<keyword evidence="8" id="KW-1185">Reference proteome</keyword>
<dbReference type="EMBL" id="JANGCH010000021">
    <property type="protein sequence ID" value="MCQ5122625.1"/>
    <property type="molecule type" value="Genomic_DNA"/>
</dbReference>
<comment type="caution">
    <text evidence="7">The sequence shown here is derived from an EMBL/GenBank/DDBJ whole genome shotgun (WGS) entry which is preliminary data.</text>
</comment>
<evidence type="ECO:0000256" key="6">
    <source>
        <dbReference type="ARBA" id="ARBA00023136"/>
    </source>
</evidence>
<dbReference type="InterPro" id="IPR007554">
    <property type="entry name" value="Glycerophosphate_synth"/>
</dbReference>
<dbReference type="PANTHER" id="PTHR37316:SF3">
    <property type="entry name" value="TEICHOIC ACID GLYCEROL-PHOSPHATE TRANSFERASE"/>
    <property type="match status" value="1"/>
</dbReference>
<dbReference type="Gene3D" id="3.40.50.11820">
    <property type="match status" value="1"/>
</dbReference>
<gene>
    <name evidence="7" type="ORF">NE663_10215</name>
</gene>
<dbReference type="Gene3D" id="3.40.50.12580">
    <property type="match status" value="1"/>
</dbReference>
<reference evidence="7 8" key="1">
    <citation type="submission" date="2022-06" db="EMBL/GenBank/DDBJ databases">
        <title>Isolation of gut microbiota from human fecal samples.</title>
        <authorList>
            <person name="Pamer E.G."/>
            <person name="Barat B."/>
            <person name="Waligurski E."/>
            <person name="Medina S."/>
            <person name="Paddock L."/>
            <person name="Mostad J."/>
        </authorList>
    </citation>
    <scope>NUCLEOTIDE SEQUENCE [LARGE SCALE GENOMIC DNA]</scope>
    <source>
        <strain evidence="7 8">DFI.6.1</strain>
    </source>
</reference>
<dbReference type="Pfam" id="PF04464">
    <property type="entry name" value="Glyphos_transf"/>
    <property type="match status" value="1"/>
</dbReference>
<comment type="similarity">
    <text evidence="2">Belongs to the CDP-glycerol glycerophosphotransferase family.</text>
</comment>
<evidence type="ECO:0000256" key="5">
    <source>
        <dbReference type="ARBA" id="ARBA00022944"/>
    </source>
</evidence>
<evidence type="ECO:0000256" key="4">
    <source>
        <dbReference type="ARBA" id="ARBA00022679"/>
    </source>
</evidence>
<dbReference type="RefSeq" id="WP_256198318.1">
    <property type="nucleotide sequence ID" value="NZ_JANGCH010000021.1"/>
</dbReference>
<proteinExistence type="inferred from homology"/>
<sequence>MLFSLKQYIKFLINKLLCLTKVLPRCDSNVVIGGWMGNRFSDNSKAMYLFLYEHKKMLNIKNICYITKNKKIYDYLNKQGYPCQMYRSLKGIWAQLRAKYHIVDQGGGVDLNKYCSMGAVKVNLWHGFPLKKIGYHVTYPNLSLNEIIEKNNAKIELSGWNKFYNIVLSEKQLELQQYAFGLEDKMMIKGVYPRTLYMLDKMSPFVLDVDHPILEMIHNIKNTNKQIIAYFPTFRDNQKQNFQCVKCIQYLNQFASDHDCVILTKLHLASGLDLTFEENENVINLDSMSDLYDYLKYVDILITDYSSISFDYILFQRPIVYYAFDLEYYQASDRGFLFEYETMCAGDIVKSLNELGKSLDSVMANQNDYLRRYQEKTERIINIVYDHKIPDLDDLFTLWNKIDYL</sequence>
<evidence type="ECO:0000256" key="1">
    <source>
        <dbReference type="ARBA" id="ARBA00004202"/>
    </source>
</evidence>
<dbReference type="PANTHER" id="PTHR37316">
    <property type="entry name" value="TEICHOIC ACID GLYCEROL-PHOSPHATE PRIMASE"/>
    <property type="match status" value="1"/>
</dbReference>
<keyword evidence="5" id="KW-0777">Teichoic acid biosynthesis</keyword>
<keyword evidence="3" id="KW-1003">Cell membrane</keyword>
<evidence type="ECO:0000313" key="7">
    <source>
        <dbReference type="EMBL" id="MCQ5122625.1"/>
    </source>
</evidence>
<protein>
    <submittedName>
        <fullName evidence="7">CDP-glycerol glycerophosphotransferase family protein</fullName>
    </submittedName>
</protein>
<accession>A0ABT1SNH4</accession>
<dbReference type="Proteomes" id="UP001524435">
    <property type="component" value="Unassembled WGS sequence"/>
</dbReference>
<evidence type="ECO:0000256" key="3">
    <source>
        <dbReference type="ARBA" id="ARBA00022475"/>
    </source>
</evidence>
<dbReference type="InterPro" id="IPR043148">
    <property type="entry name" value="TagF_C"/>
</dbReference>
<keyword evidence="4" id="KW-0808">Transferase</keyword>